<dbReference type="Proteomes" id="UP000499080">
    <property type="component" value="Unassembled WGS sequence"/>
</dbReference>
<organism evidence="1 2">
    <name type="scientific">Araneus ventricosus</name>
    <name type="common">Orbweaver spider</name>
    <name type="synonym">Epeira ventricosa</name>
    <dbReference type="NCBI Taxonomy" id="182803"/>
    <lineage>
        <taxon>Eukaryota</taxon>
        <taxon>Metazoa</taxon>
        <taxon>Ecdysozoa</taxon>
        <taxon>Arthropoda</taxon>
        <taxon>Chelicerata</taxon>
        <taxon>Arachnida</taxon>
        <taxon>Araneae</taxon>
        <taxon>Araneomorphae</taxon>
        <taxon>Entelegynae</taxon>
        <taxon>Araneoidea</taxon>
        <taxon>Araneidae</taxon>
        <taxon>Araneus</taxon>
    </lineage>
</organism>
<accession>A0A4Y2VAI3</accession>
<sequence>MVHSPPHLMQTYLVVFVQKETVTTRRPFETQMIPFCFRHKGTLSSFAMVRVSEIPLLDTLLEQQRTVVARGFLGLLEHPEKMLANDGWKYQYSSLLVFLIVYRSWDTDRKYTPNDNRLLTEQGFRQKSTFAKTGRNTKCKAGVGK</sequence>
<proteinExistence type="predicted"/>
<name>A0A4Y2VAI3_ARAVE</name>
<dbReference type="EMBL" id="BGPR01044698">
    <property type="protein sequence ID" value="GBO21522.1"/>
    <property type="molecule type" value="Genomic_DNA"/>
</dbReference>
<comment type="caution">
    <text evidence="1">The sequence shown here is derived from an EMBL/GenBank/DDBJ whole genome shotgun (WGS) entry which is preliminary data.</text>
</comment>
<keyword evidence="2" id="KW-1185">Reference proteome</keyword>
<reference evidence="1 2" key="1">
    <citation type="journal article" date="2019" name="Sci. Rep.">
        <title>Orb-weaving spider Araneus ventricosus genome elucidates the spidroin gene catalogue.</title>
        <authorList>
            <person name="Kono N."/>
            <person name="Nakamura H."/>
            <person name="Ohtoshi R."/>
            <person name="Moran D.A.P."/>
            <person name="Shinohara A."/>
            <person name="Yoshida Y."/>
            <person name="Fujiwara M."/>
            <person name="Mori M."/>
            <person name="Tomita M."/>
            <person name="Arakawa K."/>
        </authorList>
    </citation>
    <scope>NUCLEOTIDE SEQUENCE [LARGE SCALE GENOMIC DNA]</scope>
</reference>
<protein>
    <submittedName>
        <fullName evidence="1">Uncharacterized protein</fullName>
    </submittedName>
</protein>
<evidence type="ECO:0000313" key="1">
    <source>
        <dbReference type="EMBL" id="GBO21522.1"/>
    </source>
</evidence>
<evidence type="ECO:0000313" key="2">
    <source>
        <dbReference type="Proteomes" id="UP000499080"/>
    </source>
</evidence>
<gene>
    <name evidence="1" type="ORF">AVEN_119362_1</name>
</gene>
<dbReference type="AlphaFoldDB" id="A0A4Y2VAI3"/>
<dbReference type="OrthoDB" id="6019893at2759"/>